<reference evidence="2 3" key="1">
    <citation type="journal article" date="2012" name="Genome Biol.">
        <title>Genome and low-iron response of an oceanic diatom adapted to chronic iron limitation.</title>
        <authorList>
            <person name="Lommer M."/>
            <person name="Specht M."/>
            <person name="Roy A.S."/>
            <person name="Kraemer L."/>
            <person name="Andreson R."/>
            <person name="Gutowska M.A."/>
            <person name="Wolf J."/>
            <person name="Bergner S.V."/>
            <person name="Schilhabel M.B."/>
            <person name="Klostermeier U.C."/>
            <person name="Beiko R.G."/>
            <person name="Rosenstiel P."/>
            <person name="Hippler M."/>
            <person name="Laroche J."/>
        </authorList>
    </citation>
    <scope>NUCLEOTIDE SEQUENCE [LARGE SCALE GENOMIC DNA]</scope>
    <source>
        <strain evidence="2 3">CCMP1005</strain>
    </source>
</reference>
<dbReference type="OMA" id="QGAVLEW"/>
<dbReference type="InterPro" id="IPR045388">
    <property type="entry name" value="HHL1-like"/>
</dbReference>
<keyword evidence="1" id="KW-0732">Signal</keyword>
<proteinExistence type="predicted"/>
<organism evidence="2 3">
    <name type="scientific">Thalassiosira oceanica</name>
    <name type="common">Marine diatom</name>
    <dbReference type="NCBI Taxonomy" id="159749"/>
    <lineage>
        <taxon>Eukaryota</taxon>
        <taxon>Sar</taxon>
        <taxon>Stramenopiles</taxon>
        <taxon>Ochrophyta</taxon>
        <taxon>Bacillariophyta</taxon>
        <taxon>Coscinodiscophyceae</taxon>
        <taxon>Thalassiosirophycidae</taxon>
        <taxon>Thalassiosirales</taxon>
        <taxon>Thalassiosiraceae</taxon>
        <taxon>Thalassiosira</taxon>
    </lineage>
</organism>
<dbReference type="Proteomes" id="UP000266841">
    <property type="component" value="Unassembled WGS sequence"/>
</dbReference>
<keyword evidence="3" id="KW-1185">Reference proteome</keyword>
<dbReference type="Pfam" id="PF20133">
    <property type="entry name" value="HHL1-like"/>
    <property type="match status" value="1"/>
</dbReference>
<feature type="signal peptide" evidence="1">
    <location>
        <begin position="1"/>
        <end position="18"/>
    </location>
</feature>
<name>K0SWC6_THAOC</name>
<accession>K0SWC6</accession>
<gene>
    <name evidence="2" type="ORF">THAOC_08999</name>
</gene>
<evidence type="ECO:0000313" key="3">
    <source>
        <dbReference type="Proteomes" id="UP000266841"/>
    </source>
</evidence>
<sequence>MSPFICFLLFVLSQKADSFSSRSVGVVGVRCSVRDCTGDRWSIQKSYFVSPPPSPTKADSALFAGFGSGSSTGKKSSTKKKQLPKLKAKTQWDRYCDLKGTDKVVVGVRELDQKEWYTVGKIRSKDNELTELSISRQRALIAEHAKRLFPVQIQQGAVLEWGYEVTSGEWLVVDVKAEEGDSKGIEKCFGFEGVADRGSGMYCHYKDGKIVERTT</sequence>
<feature type="chain" id="PRO_5003837505" evidence="1">
    <location>
        <begin position="19"/>
        <end position="215"/>
    </location>
</feature>
<dbReference type="OrthoDB" id="197848at2759"/>
<protein>
    <submittedName>
        <fullName evidence="2">Uncharacterized protein</fullName>
    </submittedName>
</protein>
<evidence type="ECO:0000256" key="1">
    <source>
        <dbReference type="SAM" id="SignalP"/>
    </source>
</evidence>
<dbReference type="EMBL" id="AGNL01009673">
    <property type="protein sequence ID" value="EJK69715.1"/>
    <property type="molecule type" value="Genomic_DNA"/>
</dbReference>
<dbReference type="eggNOG" id="ENOG502SS5Z">
    <property type="taxonomic scope" value="Eukaryota"/>
</dbReference>
<dbReference type="AlphaFoldDB" id="K0SWC6"/>
<evidence type="ECO:0000313" key="2">
    <source>
        <dbReference type="EMBL" id="EJK69715.1"/>
    </source>
</evidence>
<comment type="caution">
    <text evidence="2">The sequence shown here is derived from an EMBL/GenBank/DDBJ whole genome shotgun (WGS) entry which is preliminary data.</text>
</comment>